<dbReference type="InterPro" id="IPR036390">
    <property type="entry name" value="WH_DNA-bd_sf"/>
</dbReference>
<keyword evidence="4" id="KW-0804">Transcription</keyword>
<dbReference type="Proteomes" id="UP000277236">
    <property type="component" value="Unassembled WGS sequence"/>
</dbReference>
<name>A0A3M4LQN6_PSECI</name>
<dbReference type="OrthoDB" id="8557381at2"/>
<protein>
    <recommendedName>
        <fullName evidence="5">HTH lysR-type domain-containing protein</fullName>
    </recommendedName>
</protein>
<evidence type="ECO:0000313" key="6">
    <source>
        <dbReference type="EMBL" id="RMQ43690.1"/>
    </source>
</evidence>
<dbReference type="PROSITE" id="PS50931">
    <property type="entry name" value="HTH_LYSR"/>
    <property type="match status" value="1"/>
</dbReference>
<sequence length="298" mass="32722">MQRDIRHLDLNLLKALDALLDERSVTRAAARLSLTQPAVSGMLTRLRDAFGDPLFVRAQRGIVPTPRALELAKPIKSMLEEMERLLQPEGFEPASARLTVSIAATDYALRTIIVPFLTALRSQAPGIRLAVHPVDDHQVGLDLETGKLDMAILTPETTHPGLHTQALYDEQYICALRSDHPALTEASLSLDTFCALEHAMVSYTGGGFRGVTDEALARAGRERKVTLSITSFLVLPEILRGSELIAVVPRRLIKQSEGLALVSPPLEITGFSKILAWHERTQSDTALTWVRALLTQSV</sequence>
<dbReference type="Pfam" id="PF00126">
    <property type="entry name" value="HTH_1"/>
    <property type="match status" value="1"/>
</dbReference>
<dbReference type="SUPFAM" id="SSF53850">
    <property type="entry name" value="Periplasmic binding protein-like II"/>
    <property type="match status" value="1"/>
</dbReference>
<evidence type="ECO:0000259" key="5">
    <source>
        <dbReference type="PROSITE" id="PS50931"/>
    </source>
</evidence>
<accession>A0A3M4LQN6</accession>
<comment type="caution">
    <text evidence="6">The sequence shown here is derived from an EMBL/GenBank/DDBJ whole genome shotgun (WGS) entry which is preliminary data.</text>
</comment>
<dbReference type="Gene3D" id="1.10.10.10">
    <property type="entry name" value="Winged helix-like DNA-binding domain superfamily/Winged helix DNA-binding domain"/>
    <property type="match status" value="1"/>
</dbReference>
<gene>
    <name evidence="6" type="ORF">ALQ04_02993</name>
</gene>
<reference evidence="6 7" key="1">
    <citation type="submission" date="2018-08" db="EMBL/GenBank/DDBJ databases">
        <title>Recombination of ecologically and evolutionarily significant loci maintains genetic cohesion in the Pseudomonas syringae species complex.</title>
        <authorList>
            <person name="Dillon M."/>
            <person name="Thakur S."/>
            <person name="Almeida R.N.D."/>
            <person name="Weir B.S."/>
            <person name="Guttman D.S."/>
        </authorList>
    </citation>
    <scope>NUCLEOTIDE SEQUENCE [LARGE SCALE GENOMIC DNA]</scope>
    <source>
        <strain evidence="6 7">ICMP 3353</strain>
    </source>
</reference>
<dbReference type="PANTHER" id="PTHR30118">
    <property type="entry name" value="HTH-TYPE TRANSCRIPTIONAL REGULATOR LEUO-RELATED"/>
    <property type="match status" value="1"/>
</dbReference>
<dbReference type="PRINTS" id="PR00039">
    <property type="entry name" value="HTHLYSR"/>
</dbReference>
<dbReference type="InterPro" id="IPR050389">
    <property type="entry name" value="LysR-type_TF"/>
</dbReference>
<evidence type="ECO:0000256" key="1">
    <source>
        <dbReference type="ARBA" id="ARBA00009437"/>
    </source>
</evidence>
<evidence type="ECO:0000256" key="2">
    <source>
        <dbReference type="ARBA" id="ARBA00023015"/>
    </source>
</evidence>
<evidence type="ECO:0000313" key="7">
    <source>
        <dbReference type="Proteomes" id="UP000277236"/>
    </source>
</evidence>
<dbReference type="EMBL" id="RBRE01000064">
    <property type="protein sequence ID" value="RMQ43690.1"/>
    <property type="molecule type" value="Genomic_DNA"/>
</dbReference>
<evidence type="ECO:0000256" key="3">
    <source>
        <dbReference type="ARBA" id="ARBA00023125"/>
    </source>
</evidence>
<keyword evidence="2" id="KW-0805">Transcription regulation</keyword>
<dbReference type="AlphaFoldDB" id="A0A3M4LQN6"/>
<dbReference type="InterPro" id="IPR005119">
    <property type="entry name" value="LysR_subst-bd"/>
</dbReference>
<organism evidence="6 7">
    <name type="scientific">Pseudomonas cichorii</name>
    <dbReference type="NCBI Taxonomy" id="36746"/>
    <lineage>
        <taxon>Bacteria</taxon>
        <taxon>Pseudomonadati</taxon>
        <taxon>Pseudomonadota</taxon>
        <taxon>Gammaproteobacteria</taxon>
        <taxon>Pseudomonadales</taxon>
        <taxon>Pseudomonadaceae</taxon>
        <taxon>Pseudomonas</taxon>
    </lineage>
</organism>
<comment type="similarity">
    <text evidence="1">Belongs to the LysR transcriptional regulatory family.</text>
</comment>
<dbReference type="PANTHER" id="PTHR30118:SF15">
    <property type="entry name" value="TRANSCRIPTIONAL REGULATORY PROTEIN"/>
    <property type="match status" value="1"/>
</dbReference>
<dbReference type="Pfam" id="PF03466">
    <property type="entry name" value="LysR_substrate"/>
    <property type="match status" value="1"/>
</dbReference>
<dbReference type="InterPro" id="IPR036388">
    <property type="entry name" value="WH-like_DNA-bd_sf"/>
</dbReference>
<dbReference type="GO" id="GO:0003700">
    <property type="term" value="F:DNA-binding transcription factor activity"/>
    <property type="evidence" value="ECO:0007669"/>
    <property type="project" value="InterPro"/>
</dbReference>
<feature type="domain" description="HTH lysR-type" evidence="5">
    <location>
        <begin position="8"/>
        <end position="65"/>
    </location>
</feature>
<dbReference type="GO" id="GO:0003677">
    <property type="term" value="F:DNA binding"/>
    <property type="evidence" value="ECO:0007669"/>
    <property type="project" value="UniProtKB-KW"/>
</dbReference>
<keyword evidence="3" id="KW-0238">DNA-binding</keyword>
<evidence type="ECO:0000256" key="4">
    <source>
        <dbReference type="ARBA" id="ARBA00023163"/>
    </source>
</evidence>
<dbReference type="Gene3D" id="3.40.190.10">
    <property type="entry name" value="Periplasmic binding protein-like II"/>
    <property type="match status" value="2"/>
</dbReference>
<dbReference type="SUPFAM" id="SSF46785">
    <property type="entry name" value="Winged helix' DNA-binding domain"/>
    <property type="match status" value="1"/>
</dbReference>
<dbReference type="InterPro" id="IPR000847">
    <property type="entry name" value="LysR_HTH_N"/>
</dbReference>
<proteinExistence type="inferred from homology"/>
<dbReference type="RefSeq" id="WP_122317089.1">
    <property type="nucleotide sequence ID" value="NZ_RBRE01000064.1"/>
</dbReference>